<dbReference type="InterPro" id="IPR013747">
    <property type="entry name" value="ACP_syn_III_C"/>
</dbReference>
<evidence type="ECO:0000259" key="4">
    <source>
        <dbReference type="Pfam" id="PF12172"/>
    </source>
</evidence>
<sequence>MVGITAFGAYIPFNRMERKRLAEAYGEPAPPGEKAVANYDEDSVTMAVEAARDCLTGSGPAALGGVFFATTTPPYREKQSATTVAAAIDAPDTIRTADYTSTLRAGTTALLAAVDAAKSGAGSVLVTAADCRLGAARGQFEQLFGDGAAALVVGTENVLAEIEATCTVAGDVITQWRETDDKYVRAWEDRFVTTRGYGAMVKKVLTTLAGKQKIMPSEINKLVLYAPSPRYQAGTAMSMGFRQEQIQDGLFATVGLAGAAHAPLMLTAALEQAGPGDRILMVSFGEGADAVLFKVTENIKNFAPRLGAARLLASRKNTMNYLTYLRWKNMLDFEPPRRPDPDRPSAPAMWRNAAKNLAFYGSRCTKCGTPQIPAQRVCVHCRTFDEMTPYRFADTNARIATYTIDHLTISQDPPTVFAVVDYEGGGRLLCEMTDCEPAKVAIGMEVEMTFRKLYQAGGIHNYYWKARPKR</sequence>
<feature type="domain" description="Beta-ketoacyl-[acyl-carrier-protein] synthase III C-terminal" evidence="3">
    <location>
        <begin position="212"/>
        <end position="288"/>
    </location>
</feature>
<dbReference type="OrthoDB" id="9785144at2"/>
<dbReference type="SUPFAM" id="SSF53901">
    <property type="entry name" value="Thiolase-like"/>
    <property type="match status" value="2"/>
</dbReference>
<dbReference type="GO" id="GO:0016746">
    <property type="term" value="F:acyltransferase activity"/>
    <property type="evidence" value="ECO:0007669"/>
    <property type="project" value="InterPro"/>
</dbReference>
<dbReference type="InterPro" id="IPR012340">
    <property type="entry name" value="NA-bd_OB-fold"/>
</dbReference>
<dbReference type="InterPro" id="IPR022002">
    <property type="entry name" value="ChsH2_Znr"/>
</dbReference>
<dbReference type="InterPro" id="IPR002878">
    <property type="entry name" value="ChsH2_C"/>
</dbReference>
<dbReference type="Pfam" id="PF12172">
    <property type="entry name" value="zf-ChsH2"/>
    <property type="match status" value="1"/>
</dbReference>
<protein>
    <submittedName>
        <fullName evidence="5">3-hydroxy-3-methylglutaryl CoA synthase</fullName>
    </submittedName>
</protein>
<dbReference type="SUPFAM" id="SSF50249">
    <property type="entry name" value="Nucleic acid-binding proteins"/>
    <property type="match status" value="1"/>
</dbReference>
<proteinExistence type="predicted"/>
<dbReference type="InterPro" id="IPR052513">
    <property type="entry name" value="Thioester_dehydratase-like"/>
</dbReference>
<dbReference type="EMBL" id="FOOX01000008">
    <property type="protein sequence ID" value="SFG71366.1"/>
    <property type="molecule type" value="Genomic_DNA"/>
</dbReference>
<accession>A0A1I2U994</accession>
<dbReference type="PANTHER" id="PTHR34075">
    <property type="entry name" value="BLR3430 PROTEIN"/>
    <property type="match status" value="1"/>
</dbReference>
<keyword evidence="6" id="KW-1185">Reference proteome</keyword>
<evidence type="ECO:0000259" key="3">
    <source>
        <dbReference type="Pfam" id="PF08541"/>
    </source>
</evidence>
<dbReference type="PANTHER" id="PTHR34075:SF5">
    <property type="entry name" value="BLR3430 PROTEIN"/>
    <property type="match status" value="1"/>
</dbReference>
<feature type="domain" description="ChsH2 rubredoxin-like zinc ribbon" evidence="4">
    <location>
        <begin position="351"/>
        <end position="383"/>
    </location>
</feature>
<evidence type="ECO:0000259" key="2">
    <source>
        <dbReference type="Pfam" id="PF01796"/>
    </source>
</evidence>
<reference evidence="6" key="1">
    <citation type="submission" date="2016-10" db="EMBL/GenBank/DDBJ databases">
        <authorList>
            <person name="Varghese N."/>
            <person name="Submissions S."/>
        </authorList>
    </citation>
    <scope>NUCLEOTIDE SEQUENCE [LARGE SCALE GENOMIC DNA]</scope>
    <source>
        <strain evidence="6">DSM 17038</strain>
    </source>
</reference>
<dbReference type="RefSeq" id="WP_092471668.1">
    <property type="nucleotide sequence ID" value="NZ_FOOX01000008.1"/>
</dbReference>
<dbReference type="AlphaFoldDB" id="A0A1I2U994"/>
<dbReference type="STRING" id="341036.SAMN05660649_02468"/>
<dbReference type="CDD" id="cd00827">
    <property type="entry name" value="init_cond_enzymes"/>
    <property type="match status" value="1"/>
</dbReference>
<dbReference type="Gene3D" id="3.40.47.10">
    <property type="match status" value="1"/>
</dbReference>
<dbReference type="InterPro" id="IPR016039">
    <property type="entry name" value="Thiolase-like"/>
</dbReference>
<evidence type="ECO:0000313" key="5">
    <source>
        <dbReference type="EMBL" id="SFG71366.1"/>
    </source>
</evidence>
<keyword evidence="1" id="KW-0808">Transferase</keyword>
<organism evidence="5 6">
    <name type="scientific">Desulfotruncus arcticus DSM 17038</name>
    <dbReference type="NCBI Taxonomy" id="1121424"/>
    <lineage>
        <taxon>Bacteria</taxon>
        <taxon>Bacillati</taxon>
        <taxon>Bacillota</taxon>
        <taxon>Clostridia</taxon>
        <taxon>Eubacteriales</taxon>
        <taxon>Desulfallaceae</taxon>
        <taxon>Desulfotruncus</taxon>
    </lineage>
</organism>
<evidence type="ECO:0000256" key="1">
    <source>
        <dbReference type="ARBA" id="ARBA00022679"/>
    </source>
</evidence>
<feature type="domain" description="ChsH2 C-terminal OB-fold" evidence="2">
    <location>
        <begin position="395"/>
        <end position="451"/>
    </location>
</feature>
<gene>
    <name evidence="5" type="ORF">SAMN05660649_02468</name>
</gene>
<name>A0A1I2U994_9FIRM</name>
<dbReference type="Pfam" id="PF01796">
    <property type="entry name" value="OB_ChsH2_C"/>
    <property type="match status" value="1"/>
</dbReference>
<evidence type="ECO:0000313" key="6">
    <source>
        <dbReference type="Proteomes" id="UP000199337"/>
    </source>
</evidence>
<dbReference type="Pfam" id="PF08541">
    <property type="entry name" value="ACP_syn_III_C"/>
    <property type="match status" value="1"/>
</dbReference>
<dbReference type="Proteomes" id="UP000199337">
    <property type="component" value="Unassembled WGS sequence"/>
</dbReference>